<accession>A0A8H9IGQ0</accession>
<reference evidence="2" key="1">
    <citation type="journal article" date="2019" name="Int. J. Syst. Evol. Microbiol.">
        <title>The Global Catalogue of Microorganisms (GCM) 10K type strain sequencing project: providing services to taxonomists for standard genome sequencing and annotation.</title>
        <authorList>
            <consortium name="The Broad Institute Genomics Platform"/>
            <consortium name="The Broad Institute Genome Sequencing Center for Infectious Disease"/>
            <person name="Wu L."/>
            <person name="Ma J."/>
        </authorList>
    </citation>
    <scope>NUCLEOTIDE SEQUENCE [LARGE SCALE GENOMIC DNA]</scope>
    <source>
        <strain evidence="2">KCTC 42083</strain>
    </source>
</reference>
<dbReference type="AlphaFoldDB" id="A0A8H9IGQ0"/>
<evidence type="ECO:0000313" key="1">
    <source>
        <dbReference type="EMBL" id="GHC39228.1"/>
    </source>
</evidence>
<sequence length="65" mass="6999">MAKGPRAVSSPIKISQEGKAGEWLRVIGPSIKVGQILAASLERFPRAAHQGKPMQRAKGRQFSMG</sequence>
<protein>
    <submittedName>
        <fullName evidence="1">Uncharacterized protein</fullName>
    </submittedName>
</protein>
<organism evidence="1 2">
    <name type="scientific">Alcaligenes pakistanensis</name>
    <dbReference type="NCBI Taxonomy" id="1482717"/>
    <lineage>
        <taxon>Bacteria</taxon>
        <taxon>Pseudomonadati</taxon>
        <taxon>Pseudomonadota</taxon>
        <taxon>Betaproteobacteria</taxon>
        <taxon>Burkholderiales</taxon>
        <taxon>Alcaligenaceae</taxon>
        <taxon>Alcaligenes</taxon>
    </lineage>
</organism>
<comment type="caution">
    <text evidence="1">The sequence shown here is derived from an EMBL/GenBank/DDBJ whole genome shotgun (WGS) entry which is preliminary data.</text>
</comment>
<keyword evidence="2" id="KW-1185">Reference proteome</keyword>
<dbReference type="Proteomes" id="UP000608923">
    <property type="component" value="Unassembled WGS sequence"/>
</dbReference>
<dbReference type="EMBL" id="BMZN01000001">
    <property type="protein sequence ID" value="GHC39228.1"/>
    <property type="molecule type" value="Genomic_DNA"/>
</dbReference>
<evidence type="ECO:0000313" key="2">
    <source>
        <dbReference type="Proteomes" id="UP000608923"/>
    </source>
</evidence>
<gene>
    <name evidence="1" type="ORF">GCM10010096_06570</name>
</gene>
<proteinExistence type="predicted"/>
<name>A0A8H9IGQ0_9BURK</name>